<keyword evidence="2" id="KW-0614">Plasmid</keyword>
<dbReference type="EMBL" id="JARAKF010000003">
    <property type="protein sequence ID" value="MDU9001200.1"/>
    <property type="molecule type" value="Genomic_DNA"/>
</dbReference>
<dbReference type="Pfam" id="PF04149">
    <property type="entry name" value="DUF397"/>
    <property type="match status" value="1"/>
</dbReference>
<feature type="domain" description="DUF397" evidence="1">
    <location>
        <begin position="14"/>
        <end position="66"/>
    </location>
</feature>
<name>A0ABU3V4U9_9ACTN</name>
<dbReference type="RefSeq" id="WP_266943954.1">
    <property type="nucleotide sequence ID" value="NZ_JAPEMK010000002.1"/>
</dbReference>
<protein>
    <submittedName>
        <fullName evidence="2">DUF397 domain-containing protein</fullName>
    </submittedName>
</protein>
<dbReference type="Proteomes" id="UP001257627">
    <property type="component" value="Unassembled WGS sequence"/>
</dbReference>
<keyword evidence="3" id="KW-1185">Reference proteome</keyword>
<evidence type="ECO:0000313" key="2">
    <source>
        <dbReference type="EMBL" id="MDU9001200.1"/>
    </source>
</evidence>
<accession>A0ABU3V4U9</accession>
<reference evidence="2 3" key="1">
    <citation type="submission" date="2023-02" db="EMBL/GenBank/DDBJ databases">
        <authorList>
            <person name="Maleckis M."/>
        </authorList>
    </citation>
    <scope>NUCLEOTIDE SEQUENCE [LARGE SCALE GENOMIC DNA]</scope>
    <source>
        <strain evidence="2 3">P8-A2</strain>
        <plasmid evidence="2">unnamed1</plasmid>
    </source>
</reference>
<proteinExistence type="predicted"/>
<dbReference type="InterPro" id="IPR007278">
    <property type="entry name" value="DUF397"/>
</dbReference>
<evidence type="ECO:0000259" key="1">
    <source>
        <dbReference type="Pfam" id="PF04149"/>
    </source>
</evidence>
<sequence length="71" mass="7455">MNRPTPPQCNPDELAWRKASASSENGACVEVARALKGWVAVRDSKDPGLGLTMVTGPAWASFIATVATGEL</sequence>
<geneLocation type="plasmid" evidence="2">
    <name>unnamed1</name>
</geneLocation>
<organism evidence="2 3">
    <name type="scientific">Streptomyces mirabilis</name>
    <dbReference type="NCBI Taxonomy" id="68239"/>
    <lineage>
        <taxon>Bacteria</taxon>
        <taxon>Bacillati</taxon>
        <taxon>Actinomycetota</taxon>
        <taxon>Actinomycetes</taxon>
        <taxon>Kitasatosporales</taxon>
        <taxon>Streptomycetaceae</taxon>
        <taxon>Streptomyces</taxon>
    </lineage>
</organism>
<comment type="caution">
    <text evidence="2">The sequence shown here is derived from an EMBL/GenBank/DDBJ whole genome shotgun (WGS) entry which is preliminary data.</text>
</comment>
<evidence type="ECO:0000313" key="3">
    <source>
        <dbReference type="Proteomes" id="UP001257627"/>
    </source>
</evidence>
<gene>
    <name evidence="2" type="ORF">PU648_54935</name>
</gene>